<dbReference type="Pfam" id="PF20684">
    <property type="entry name" value="Fung_rhodopsin"/>
    <property type="match status" value="1"/>
</dbReference>
<dbReference type="InterPro" id="IPR049326">
    <property type="entry name" value="Rhodopsin_dom_fungi"/>
</dbReference>
<keyword evidence="3" id="KW-1133">Transmembrane helix</keyword>
<keyword evidence="8" id="KW-1185">Reference proteome</keyword>
<dbReference type="PANTHER" id="PTHR33048">
    <property type="entry name" value="PTH11-LIKE INTEGRAL MEMBRANE PROTEIN (AFU_ORTHOLOGUE AFUA_5G11245)"/>
    <property type="match status" value="1"/>
</dbReference>
<dbReference type="GO" id="GO:0016020">
    <property type="term" value="C:membrane"/>
    <property type="evidence" value="ECO:0007669"/>
    <property type="project" value="UniProtKB-SubCell"/>
</dbReference>
<comment type="similarity">
    <text evidence="5">Belongs to the SAT4 family.</text>
</comment>
<name>A0A6A6S6W2_9PLEO</name>
<comment type="subcellular location">
    <subcellularLocation>
        <location evidence="1">Membrane</location>
        <topology evidence="1">Multi-pass membrane protein</topology>
    </subcellularLocation>
</comment>
<evidence type="ECO:0000256" key="5">
    <source>
        <dbReference type="ARBA" id="ARBA00038359"/>
    </source>
</evidence>
<evidence type="ECO:0000313" key="7">
    <source>
        <dbReference type="EMBL" id="KAF2642483.1"/>
    </source>
</evidence>
<evidence type="ECO:0000256" key="1">
    <source>
        <dbReference type="ARBA" id="ARBA00004141"/>
    </source>
</evidence>
<keyword evidence="2" id="KW-0812">Transmembrane</keyword>
<keyword evidence="4" id="KW-0472">Membrane</keyword>
<sequence>MNIFQCSPVSNTWKNMTRNNCLDIQALFKWNCLPNVITDVFMLVLPIPKVWTLKAPKRVKIVSILRTVIFFQENKLFSDPLWYKVNLMVYSIAEDGTYFLAACFSTYKVL</sequence>
<evidence type="ECO:0000313" key="8">
    <source>
        <dbReference type="Proteomes" id="UP000799753"/>
    </source>
</evidence>
<gene>
    <name evidence="7" type="ORF">P280DRAFT_356199</name>
</gene>
<dbReference type="OrthoDB" id="5329176at2759"/>
<dbReference type="EMBL" id="MU006781">
    <property type="protein sequence ID" value="KAF2642483.1"/>
    <property type="molecule type" value="Genomic_DNA"/>
</dbReference>
<accession>A0A6A6S6W2</accession>
<feature type="non-terminal residue" evidence="7">
    <location>
        <position position="110"/>
    </location>
</feature>
<proteinExistence type="inferred from homology"/>
<organism evidence="7 8">
    <name type="scientific">Massarina eburnea CBS 473.64</name>
    <dbReference type="NCBI Taxonomy" id="1395130"/>
    <lineage>
        <taxon>Eukaryota</taxon>
        <taxon>Fungi</taxon>
        <taxon>Dikarya</taxon>
        <taxon>Ascomycota</taxon>
        <taxon>Pezizomycotina</taxon>
        <taxon>Dothideomycetes</taxon>
        <taxon>Pleosporomycetidae</taxon>
        <taxon>Pleosporales</taxon>
        <taxon>Massarineae</taxon>
        <taxon>Massarinaceae</taxon>
        <taxon>Massarina</taxon>
    </lineage>
</organism>
<dbReference type="InterPro" id="IPR052337">
    <property type="entry name" value="SAT4-like"/>
</dbReference>
<dbReference type="AlphaFoldDB" id="A0A6A6S6W2"/>
<evidence type="ECO:0000256" key="3">
    <source>
        <dbReference type="ARBA" id="ARBA00022989"/>
    </source>
</evidence>
<feature type="domain" description="Rhodopsin" evidence="6">
    <location>
        <begin position="2"/>
        <end position="108"/>
    </location>
</feature>
<dbReference type="PANTHER" id="PTHR33048:SF47">
    <property type="entry name" value="INTEGRAL MEMBRANE PROTEIN-RELATED"/>
    <property type="match status" value="1"/>
</dbReference>
<protein>
    <recommendedName>
        <fullName evidence="6">Rhodopsin domain-containing protein</fullName>
    </recommendedName>
</protein>
<evidence type="ECO:0000256" key="2">
    <source>
        <dbReference type="ARBA" id="ARBA00022692"/>
    </source>
</evidence>
<reference evidence="7" key="1">
    <citation type="journal article" date="2020" name="Stud. Mycol.">
        <title>101 Dothideomycetes genomes: a test case for predicting lifestyles and emergence of pathogens.</title>
        <authorList>
            <person name="Haridas S."/>
            <person name="Albert R."/>
            <person name="Binder M."/>
            <person name="Bloem J."/>
            <person name="Labutti K."/>
            <person name="Salamov A."/>
            <person name="Andreopoulos B."/>
            <person name="Baker S."/>
            <person name="Barry K."/>
            <person name="Bills G."/>
            <person name="Bluhm B."/>
            <person name="Cannon C."/>
            <person name="Castanera R."/>
            <person name="Culley D."/>
            <person name="Daum C."/>
            <person name="Ezra D."/>
            <person name="Gonzalez J."/>
            <person name="Henrissat B."/>
            <person name="Kuo A."/>
            <person name="Liang C."/>
            <person name="Lipzen A."/>
            <person name="Lutzoni F."/>
            <person name="Magnuson J."/>
            <person name="Mondo S."/>
            <person name="Nolan M."/>
            <person name="Ohm R."/>
            <person name="Pangilinan J."/>
            <person name="Park H.-J."/>
            <person name="Ramirez L."/>
            <person name="Alfaro M."/>
            <person name="Sun H."/>
            <person name="Tritt A."/>
            <person name="Yoshinaga Y."/>
            <person name="Zwiers L.-H."/>
            <person name="Turgeon B."/>
            <person name="Goodwin S."/>
            <person name="Spatafora J."/>
            <person name="Crous P."/>
            <person name="Grigoriev I."/>
        </authorList>
    </citation>
    <scope>NUCLEOTIDE SEQUENCE</scope>
    <source>
        <strain evidence="7">CBS 473.64</strain>
    </source>
</reference>
<dbReference type="Proteomes" id="UP000799753">
    <property type="component" value="Unassembled WGS sequence"/>
</dbReference>
<evidence type="ECO:0000256" key="4">
    <source>
        <dbReference type="ARBA" id="ARBA00023136"/>
    </source>
</evidence>
<evidence type="ECO:0000259" key="6">
    <source>
        <dbReference type="Pfam" id="PF20684"/>
    </source>
</evidence>